<feature type="transmembrane region" description="Helical" evidence="1">
    <location>
        <begin position="12"/>
        <end position="30"/>
    </location>
</feature>
<evidence type="ECO:0008006" key="4">
    <source>
        <dbReference type="Google" id="ProtNLM"/>
    </source>
</evidence>
<accession>A0A7W0CRH4</accession>
<evidence type="ECO:0000313" key="3">
    <source>
        <dbReference type="Proteomes" id="UP000530928"/>
    </source>
</evidence>
<sequence>MHGESLLSRPPGLVFTGLVGASAALTLYGASVPGGIPGVQNTAAFLSFVLAVTWIVRMAGSRRGPARALPGRWVIPMIAVVTMGLMMADAPLKTRFLLSESALRQQAHQMAGKLFVVNTYQRLGLFNVSKVVPVDDGVLLRTRDGDHVDHGFAWMPEGPMGFGRGYDNDGYEHLIGDWYVWTKY</sequence>
<keyword evidence="1" id="KW-0472">Membrane</keyword>
<evidence type="ECO:0000256" key="1">
    <source>
        <dbReference type="SAM" id="Phobius"/>
    </source>
</evidence>
<gene>
    <name evidence="2" type="ORF">HNR30_007372</name>
</gene>
<dbReference type="EMBL" id="JACDUR010000008">
    <property type="protein sequence ID" value="MBA2895981.1"/>
    <property type="molecule type" value="Genomic_DNA"/>
</dbReference>
<name>A0A7W0CRH4_9ACTN</name>
<evidence type="ECO:0000313" key="2">
    <source>
        <dbReference type="EMBL" id="MBA2895981.1"/>
    </source>
</evidence>
<dbReference type="Proteomes" id="UP000530928">
    <property type="component" value="Unassembled WGS sequence"/>
</dbReference>
<keyword evidence="1" id="KW-0812">Transmembrane</keyword>
<proteinExistence type="predicted"/>
<dbReference type="RefSeq" id="WP_181614731.1">
    <property type="nucleotide sequence ID" value="NZ_BAABAM010000007.1"/>
</dbReference>
<dbReference type="AlphaFoldDB" id="A0A7W0CRH4"/>
<keyword evidence="1" id="KW-1133">Transmembrane helix</keyword>
<protein>
    <recommendedName>
        <fullName evidence="4">DUF1109 domain-containing protein</fullName>
    </recommendedName>
</protein>
<feature type="transmembrane region" description="Helical" evidence="1">
    <location>
        <begin position="42"/>
        <end position="60"/>
    </location>
</feature>
<feature type="transmembrane region" description="Helical" evidence="1">
    <location>
        <begin position="72"/>
        <end position="92"/>
    </location>
</feature>
<comment type="caution">
    <text evidence="2">The sequence shown here is derived from an EMBL/GenBank/DDBJ whole genome shotgun (WGS) entry which is preliminary data.</text>
</comment>
<organism evidence="2 3">
    <name type="scientific">Nonomuraea soli</name>
    <dbReference type="NCBI Taxonomy" id="1032476"/>
    <lineage>
        <taxon>Bacteria</taxon>
        <taxon>Bacillati</taxon>
        <taxon>Actinomycetota</taxon>
        <taxon>Actinomycetes</taxon>
        <taxon>Streptosporangiales</taxon>
        <taxon>Streptosporangiaceae</taxon>
        <taxon>Nonomuraea</taxon>
    </lineage>
</organism>
<keyword evidence="3" id="KW-1185">Reference proteome</keyword>
<reference evidence="2 3" key="1">
    <citation type="submission" date="2020-07" db="EMBL/GenBank/DDBJ databases">
        <title>Genomic Encyclopedia of Type Strains, Phase IV (KMG-IV): sequencing the most valuable type-strain genomes for metagenomic binning, comparative biology and taxonomic classification.</title>
        <authorList>
            <person name="Goeker M."/>
        </authorList>
    </citation>
    <scope>NUCLEOTIDE SEQUENCE [LARGE SCALE GENOMIC DNA]</scope>
    <source>
        <strain evidence="2 3">DSM 45533</strain>
    </source>
</reference>